<evidence type="ECO:0000256" key="4">
    <source>
        <dbReference type="ARBA" id="ARBA00011881"/>
    </source>
</evidence>
<dbReference type="PANTHER" id="PTHR10395">
    <property type="entry name" value="URICASE AND TRANSTHYRETIN-RELATED"/>
    <property type="match status" value="1"/>
</dbReference>
<keyword evidence="11" id="KW-0732">Signal</keyword>
<evidence type="ECO:0000313" key="14">
    <source>
        <dbReference type="EMBL" id="EDJ5916319.1"/>
    </source>
</evidence>
<dbReference type="InterPro" id="IPR014306">
    <property type="entry name" value="Hydroxyisourate_hydrolase"/>
</dbReference>
<sequence>MNNYLKFSLAAALMSVSALSLGATSEKSATPMKNPISVHVLNLKTGIPSEGVTVVLDKKEGDRWVKLNSAVTSTDGRINALYPAGEEINPGDYRVTFETGKYYAAHNEDTFFPEIPVIIHVPKAGEHYHVPLLLSQYGYSTYRGS</sequence>
<evidence type="ECO:0000256" key="2">
    <source>
        <dbReference type="ARBA" id="ARBA00002704"/>
    </source>
</evidence>
<dbReference type="SUPFAM" id="SSF49472">
    <property type="entry name" value="Transthyretin (synonym: prealbumin)"/>
    <property type="match status" value="1"/>
</dbReference>
<evidence type="ECO:0000256" key="11">
    <source>
        <dbReference type="SAM" id="SignalP"/>
    </source>
</evidence>
<dbReference type="Gene3D" id="2.60.40.180">
    <property type="entry name" value="Transthyretin/hydroxyisourate hydrolase domain"/>
    <property type="match status" value="1"/>
</dbReference>
<evidence type="ECO:0000256" key="5">
    <source>
        <dbReference type="ARBA" id="ARBA00012609"/>
    </source>
</evidence>
<comment type="subunit">
    <text evidence="4 10">Homotetramer.</text>
</comment>
<accession>A0A5T8BH54</accession>
<dbReference type="InterPro" id="IPR023416">
    <property type="entry name" value="Transthyretin/HIU_hydrolase_d"/>
</dbReference>
<feature type="binding site" evidence="9">
    <location>
        <position position="77"/>
    </location>
    <ligand>
        <name>substrate</name>
    </ligand>
</feature>
<proteinExistence type="inferred from homology"/>
<comment type="function">
    <text evidence="2">Catalyzes the hydrolysis of 5-hydroxyisourate (HIU) to 2-oxo-4-hydroxy-4-carboxy-5-ureidoimidazoline (OHCU).</text>
</comment>
<keyword evidence="8 10" id="KW-0378">Hydrolase</keyword>
<evidence type="ECO:0000256" key="10">
    <source>
        <dbReference type="RuleBase" id="RU361270"/>
    </source>
</evidence>
<evidence type="ECO:0000313" key="13">
    <source>
        <dbReference type="EMBL" id="EBN4403334.1"/>
    </source>
</evidence>
<evidence type="ECO:0000259" key="12">
    <source>
        <dbReference type="Pfam" id="PF00576"/>
    </source>
</evidence>
<name>A0A5T8BH54_SALER</name>
<dbReference type="NCBIfam" id="TIGR02962">
    <property type="entry name" value="hdxy_isourate"/>
    <property type="match status" value="1"/>
</dbReference>
<organism evidence="13">
    <name type="scientific">Salmonella enterica</name>
    <name type="common">Salmonella choleraesuis</name>
    <dbReference type="NCBI Taxonomy" id="28901"/>
    <lineage>
        <taxon>Bacteria</taxon>
        <taxon>Pseudomonadati</taxon>
        <taxon>Pseudomonadota</taxon>
        <taxon>Gammaproteobacteria</taxon>
        <taxon>Enterobacterales</taxon>
        <taxon>Enterobacteriaceae</taxon>
        <taxon>Salmonella</taxon>
    </lineage>
</organism>
<reference evidence="13" key="1">
    <citation type="submission" date="2018-07" db="EMBL/GenBank/DDBJ databases">
        <authorList>
            <consortium name="PulseNet: The National Subtyping Network for Foodborne Disease Surveillance"/>
            <person name="Tarr C.L."/>
            <person name="Trees E."/>
            <person name="Katz L.S."/>
            <person name="Carleton-Romer H.A."/>
            <person name="Stroika S."/>
            <person name="Kucerova Z."/>
            <person name="Roache K.F."/>
            <person name="Sabol A.L."/>
            <person name="Besser J."/>
            <person name="Gerner-Smidt P."/>
        </authorList>
    </citation>
    <scope>NUCLEOTIDE SEQUENCE</scope>
    <source>
        <strain evidence="13">PNUSAS044948</strain>
        <strain evidence="14">PNUSAS111674</strain>
    </source>
</reference>
<feature type="binding site" evidence="9">
    <location>
        <position position="39"/>
    </location>
    <ligand>
        <name>substrate</name>
    </ligand>
</feature>
<evidence type="ECO:0000256" key="3">
    <source>
        <dbReference type="ARBA" id="ARBA00009850"/>
    </source>
</evidence>
<dbReference type="EMBL" id="AAGFSO010000038">
    <property type="protein sequence ID" value="EBN4403334.1"/>
    <property type="molecule type" value="Genomic_DNA"/>
</dbReference>
<protein>
    <recommendedName>
        <fullName evidence="6 10">5-hydroxyisourate hydrolase</fullName>
        <shortName evidence="10">HIU hydrolase</shortName>
        <shortName evidence="10">HIUHase</shortName>
        <ecNumber evidence="5 10">3.5.2.17</ecNumber>
    </recommendedName>
</protein>
<feature type="signal peptide" evidence="11">
    <location>
        <begin position="1"/>
        <end position="22"/>
    </location>
</feature>
<dbReference type="EC" id="3.5.2.17" evidence="5 10"/>
<evidence type="ECO:0000256" key="7">
    <source>
        <dbReference type="ARBA" id="ARBA00022631"/>
    </source>
</evidence>
<comment type="caution">
    <text evidence="13">The sequence shown here is derived from an EMBL/GenBank/DDBJ whole genome shotgun (WGS) entry which is preliminary data.</text>
</comment>
<dbReference type="GO" id="GO:0033971">
    <property type="term" value="F:hydroxyisourate hydrolase activity"/>
    <property type="evidence" value="ECO:0007669"/>
    <property type="project" value="UniProtKB-EC"/>
</dbReference>
<dbReference type="AlphaFoldDB" id="A0A5T8BH54"/>
<evidence type="ECO:0000256" key="9">
    <source>
        <dbReference type="PIRSR" id="PIRSR600895-51"/>
    </source>
</evidence>
<dbReference type="InterPro" id="IPR036817">
    <property type="entry name" value="Transthyretin/HIU_hydrolase_sf"/>
</dbReference>
<gene>
    <name evidence="13" type="primary">uraH</name>
    <name evidence="13" type="ORF">DSA09_25545</name>
    <name evidence="14" type="ORF">GFE59_24950</name>
</gene>
<feature type="binding site" evidence="9">
    <location>
        <position position="142"/>
    </location>
    <ligand>
        <name>substrate</name>
    </ligand>
</feature>
<keyword evidence="7 10" id="KW-0659">Purine metabolism</keyword>
<dbReference type="PRINTS" id="PR00189">
    <property type="entry name" value="TRNSTHYRETIN"/>
</dbReference>
<comment type="catalytic activity">
    <reaction evidence="1 10">
        <text>5-hydroxyisourate + H2O = 5-hydroxy-2-oxo-4-ureido-2,5-dihydro-1H-imidazole-5-carboxylate + H(+)</text>
        <dbReference type="Rhea" id="RHEA:23736"/>
        <dbReference type="ChEBI" id="CHEBI:15377"/>
        <dbReference type="ChEBI" id="CHEBI:15378"/>
        <dbReference type="ChEBI" id="CHEBI:18072"/>
        <dbReference type="ChEBI" id="CHEBI:58639"/>
        <dbReference type="EC" id="3.5.2.17"/>
    </reaction>
</comment>
<dbReference type="EMBL" id="AAMOUS010000105">
    <property type="protein sequence ID" value="EDJ5916319.1"/>
    <property type="molecule type" value="Genomic_DNA"/>
</dbReference>
<dbReference type="InterPro" id="IPR000895">
    <property type="entry name" value="Transthyretin/HIU_hydrolase"/>
</dbReference>
<evidence type="ECO:0000256" key="6">
    <source>
        <dbReference type="ARBA" id="ARBA00017539"/>
    </source>
</evidence>
<dbReference type="Pfam" id="PF00576">
    <property type="entry name" value="Transthyretin"/>
    <property type="match status" value="1"/>
</dbReference>
<feature type="domain" description="Transthyretin/hydroxyisourate hydrolase" evidence="12">
    <location>
        <begin position="36"/>
        <end position="144"/>
    </location>
</feature>
<dbReference type="InterPro" id="IPR023419">
    <property type="entry name" value="Transthyretin_CS"/>
</dbReference>
<dbReference type="PROSITE" id="PS00769">
    <property type="entry name" value="TRANSTHYRETIN_2"/>
    <property type="match status" value="1"/>
</dbReference>
<dbReference type="PANTHER" id="PTHR10395:SF7">
    <property type="entry name" value="5-HYDROXYISOURATE HYDROLASE"/>
    <property type="match status" value="1"/>
</dbReference>
<dbReference type="GO" id="GO:0006144">
    <property type="term" value="P:purine nucleobase metabolic process"/>
    <property type="evidence" value="ECO:0007669"/>
    <property type="project" value="UniProtKB-KW"/>
</dbReference>
<dbReference type="CDD" id="cd05822">
    <property type="entry name" value="TLP_HIUase"/>
    <property type="match status" value="1"/>
</dbReference>
<comment type="similarity">
    <text evidence="3 10">Belongs to the transthyretin family. 5-hydroxyisourate hydrolase subfamily.</text>
</comment>
<evidence type="ECO:0000256" key="8">
    <source>
        <dbReference type="ARBA" id="ARBA00022801"/>
    </source>
</evidence>
<feature type="chain" id="PRO_5033500595" description="5-hydroxyisourate hydrolase" evidence="11">
    <location>
        <begin position="23"/>
        <end position="145"/>
    </location>
</feature>
<evidence type="ECO:0000256" key="1">
    <source>
        <dbReference type="ARBA" id="ARBA00001043"/>
    </source>
</evidence>